<reference evidence="1 2" key="1">
    <citation type="submission" date="2019-02" db="EMBL/GenBank/DDBJ databases">
        <title>Deep-cultivation of Planctomycetes and their phenomic and genomic characterization uncovers novel biology.</title>
        <authorList>
            <person name="Wiegand S."/>
            <person name="Jogler M."/>
            <person name="Boedeker C."/>
            <person name="Pinto D."/>
            <person name="Vollmers J."/>
            <person name="Rivas-Marin E."/>
            <person name="Kohn T."/>
            <person name="Peeters S.H."/>
            <person name="Heuer A."/>
            <person name="Rast P."/>
            <person name="Oberbeckmann S."/>
            <person name="Bunk B."/>
            <person name="Jeske O."/>
            <person name="Meyerdierks A."/>
            <person name="Storesund J.E."/>
            <person name="Kallscheuer N."/>
            <person name="Luecker S."/>
            <person name="Lage O.M."/>
            <person name="Pohl T."/>
            <person name="Merkel B.J."/>
            <person name="Hornburger P."/>
            <person name="Mueller R.-W."/>
            <person name="Bruemmer F."/>
            <person name="Labrenz M."/>
            <person name="Spormann A.M."/>
            <person name="Op den Camp H."/>
            <person name="Overmann J."/>
            <person name="Amann R."/>
            <person name="Jetten M.S.M."/>
            <person name="Mascher T."/>
            <person name="Medema M.H."/>
            <person name="Devos D.P."/>
            <person name="Kaster A.-K."/>
            <person name="Ovreas L."/>
            <person name="Rohde M."/>
            <person name="Galperin M.Y."/>
            <person name="Jogler C."/>
        </authorList>
    </citation>
    <scope>NUCLEOTIDE SEQUENCE [LARGE SCALE GENOMIC DNA]</scope>
    <source>
        <strain evidence="1 2">ETA_A8</strain>
    </source>
</reference>
<dbReference type="AlphaFoldDB" id="A0A517YJY3"/>
<evidence type="ECO:0000313" key="2">
    <source>
        <dbReference type="Proteomes" id="UP000315017"/>
    </source>
</evidence>
<dbReference type="KEGG" id="aagg:ETAA8_56760"/>
<sequence>MGSPMTNPKIPEVNNVYGHIQAPQGLNVILHAVTPVVGEQRAFVHVSQFNGDEILRFASDVAEFESIPLEEPSRHLLNGCVAGSLDEVVAFVRALSGQLAQAAVEHRFEVYDSDQQLIQQLPR</sequence>
<accession>A0A517YJY3</accession>
<protein>
    <submittedName>
        <fullName evidence="1">Uncharacterized protein</fullName>
    </submittedName>
</protein>
<dbReference type="EMBL" id="CP036274">
    <property type="protein sequence ID" value="QDU30531.1"/>
    <property type="molecule type" value="Genomic_DNA"/>
</dbReference>
<gene>
    <name evidence="1" type="ORF">ETAA8_56760</name>
</gene>
<name>A0A517YJY3_9BACT</name>
<dbReference type="Proteomes" id="UP000315017">
    <property type="component" value="Chromosome"/>
</dbReference>
<keyword evidence="2" id="KW-1185">Reference proteome</keyword>
<organism evidence="1 2">
    <name type="scientific">Anatilimnocola aggregata</name>
    <dbReference type="NCBI Taxonomy" id="2528021"/>
    <lineage>
        <taxon>Bacteria</taxon>
        <taxon>Pseudomonadati</taxon>
        <taxon>Planctomycetota</taxon>
        <taxon>Planctomycetia</taxon>
        <taxon>Pirellulales</taxon>
        <taxon>Pirellulaceae</taxon>
        <taxon>Anatilimnocola</taxon>
    </lineage>
</organism>
<proteinExistence type="predicted"/>
<evidence type="ECO:0000313" key="1">
    <source>
        <dbReference type="EMBL" id="QDU30531.1"/>
    </source>
</evidence>